<dbReference type="GO" id="GO:0005507">
    <property type="term" value="F:copper ion binding"/>
    <property type="evidence" value="ECO:0007669"/>
    <property type="project" value="InterPro"/>
</dbReference>
<accession>T1A9S9</accession>
<dbReference type="InterPro" id="IPR002429">
    <property type="entry name" value="CcO_II-like_C"/>
</dbReference>
<dbReference type="GO" id="GO:0042773">
    <property type="term" value="P:ATP synthesis coupled electron transport"/>
    <property type="evidence" value="ECO:0007669"/>
    <property type="project" value="TreeGrafter"/>
</dbReference>
<dbReference type="PANTHER" id="PTHR22888:SF9">
    <property type="entry name" value="CYTOCHROME C OXIDASE SUBUNIT 2"/>
    <property type="match status" value="1"/>
</dbReference>
<keyword evidence="7" id="KW-0472">Membrane</keyword>
<keyword evidence="5" id="KW-0249">Electron transport</keyword>
<dbReference type="PROSITE" id="PS50857">
    <property type="entry name" value="COX2_CUA"/>
    <property type="match status" value="1"/>
</dbReference>
<organism evidence="9">
    <name type="scientific">mine drainage metagenome</name>
    <dbReference type="NCBI Taxonomy" id="410659"/>
    <lineage>
        <taxon>unclassified sequences</taxon>
        <taxon>metagenomes</taxon>
        <taxon>ecological metagenomes</taxon>
    </lineage>
</organism>
<dbReference type="InterPro" id="IPR001505">
    <property type="entry name" value="Copper_CuA"/>
</dbReference>
<gene>
    <name evidence="9" type="ORF">B1B_10045</name>
</gene>
<evidence type="ECO:0000256" key="4">
    <source>
        <dbReference type="ARBA" id="ARBA00022723"/>
    </source>
</evidence>
<evidence type="ECO:0000256" key="3">
    <source>
        <dbReference type="ARBA" id="ARBA00022448"/>
    </source>
</evidence>
<dbReference type="InterPro" id="IPR008972">
    <property type="entry name" value="Cupredoxin"/>
</dbReference>
<evidence type="ECO:0000259" key="8">
    <source>
        <dbReference type="PROSITE" id="PS50857"/>
    </source>
</evidence>
<evidence type="ECO:0000256" key="5">
    <source>
        <dbReference type="ARBA" id="ARBA00022982"/>
    </source>
</evidence>
<comment type="subcellular location">
    <subcellularLocation>
        <location evidence="1">Membrane</location>
    </subcellularLocation>
</comment>
<dbReference type="GO" id="GO:0004129">
    <property type="term" value="F:cytochrome-c oxidase activity"/>
    <property type="evidence" value="ECO:0007669"/>
    <property type="project" value="InterPro"/>
</dbReference>
<keyword evidence="4" id="KW-0479">Metal-binding</keyword>
<reference evidence="9" key="1">
    <citation type="submission" date="2013-08" db="EMBL/GenBank/DDBJ databases">
        <authorList>
            <person name="Mendez C."/>
            <person name="Richter M."/>
            <person name="Ferrer M."/>
            <person name="Sanchez J."/>
        </authorList>
    </citation>
    <scope>NUCLEOTIDE SEQUENCE</scope>
</reference>
<dbReference type="InterPro" id="IPR045187">
    <property type="entry name" value="CcO_II"/>
</dbReference>
<keyword evidence="3" id="KW-0813">Transport</keyword>
<feature type="non-terminal residue" evidence="9">
    <location>
        <position position="1"/>
    </location>
</feature>
<dbReference type="PROSITE" id="PS00078">
    <property type="entry name" value="COX2"/>
    <property type="match status" value="1"/>
</dbReference>
<reference evidence="9" key="2">
    <citation type="journal article" date="2014" name="ISME J.">
        <title>Microbial stratification in low pH oxic and suboxic macroscopic growths along an acid mine drainage.</title>
        <authorList>
            <person name="Mendez-Garcia C."/>
            <person name="Mesa V."/>
            <person name="Sprenger R.R."/>
            <person name="Richter M."/>
            <person name="Diez M.S."/>
            <person name="Solano J."/>
            <person name="Bargiela R."/>
            <person name="Golyshina O.V."/>
            <person name="Manteca A."/>
            <person name="Ramos J.L."/>
            <person name="Gallego J.R."/>
            <person name="Llorente I."/>
            <person name="Martins Dos Santos V.A."/>
            <person name="Jensen O.N."/>
            <person name="Pelaez A.I."/>
            <person name="Sanchez J."/>
            <person name="Ferrer M."/>
        </authorList>
    </citation>
    <scope>NUCLEOTIDE SEQUENCE</scope>
</reference>
<evidence type="ECO:0000256" key="6">
    <source>
        <dbReference type="ARBA" id="ARBA00023008"/>
    </source>
</evidence>
<dbReference type="EC" id="1.9.3.1" evidence="9"/>
<protein>
    <submittedName>
        <fullName evidence="9">Protein containing Cytochrome c oxidase subunit II</fullName>
        <ecNumber evidence="9">1.9.3.1</ecNumber>
    </submittedName>
</protein>
<dbReference type="EMBL" id="AUZY01006619">
    <property type="protein sequence ID" value="EQD53767.1"/>
    <property type="molecule type" value="Genomic_DNA"/>
</dbReference>
<keyword evidence="6" id="KW-0186">Copper</keyword>
<evidence type="ECO:0000256" key="2">
    <source>
        <dbReference type="ARBA" id="ARBA00007866"/>
    </source>
</evidence>
<comment type="similarity">
    <text evidence="2">Belongs to the cytochrome c oxidase subunit 2 family.</text>
</comment>
<dbReference type="SUPFAM" id="SSF49503">
    <property type="entry name" value="Cupredoxins"/>
    <property type="match status" value="1"/>
</dbReference>
<comment type="caution">
    <text evidence="9">The sequence shown here is derived from an EMBL/GenBank/DDBJ whole genome shotgun (WGS) entry which is preliminary data.</text>
</comment>
<dbReference type="GO" id="GO:0016491">
    <property type="term" value="F:oxidoreductase activity"/>
    <property type="evidence" value="ECO:0007669"/>
    <property type="project" value="UniProtKB-KW"/>
</dbReference>
<dbReference type="Gene3D" id="2.60.40.420">
    <property type="entry name" value="Cupredoxins - blue copper proteins"/>
    <property type="match status" value="1"/>
</dbReference>
<feature type="domain" description="Cytochrome oxidase subunit II copper A binding" evidence="8">
    <location>
        <begin position="1"/>
        <end position="85"/>
    </location>
</feature>
<evidence type="ECO:0000256" key="1">
    <source>
        <dbReference type="ARBA" id="ARBA00004370"/>
    </source>
</evidence>
<evidence type="ECO:0000256" key="7">
    <source>
        <dbReference type="ARBA" id="ARBA00023136"/>
    </source>
</evidence>
<dbReference type="Pfam" id="PF00116">
    <property type="entry name" value="COX2"/>
    <property type="match status" value="1"/>
</dbReference>
<proteinExistence type="inferred from homology"/>
<sequence>GTNTVSGGALWAPAGSVVQINVTGADVIHSFNIPGIGVRIDAIPGRTNMIQFSVPNVPAGSEYLIQCTEFCGTFHGTMRSFLVIT</sequence>
<dbReference type="PANTHER" id="PTHR22888">
    <property type="entry name" value="CYTOCHROME C OXIDASE, SUBUNIT II"/>
    <property type="match status" value="1"/>
</dbReference>
<keyword evidence="9" id="KW-0560">Oxidoreductase</keyword>
<name>T1A9S9_9ZZZZ</name>
<dbReference type="GO" id="GO:0016020">
    <property type="term" value="C:membrane"/>
    <property type="evidence" value="ECO:0007669"/>
    <property type="project" value="UniProtKB-SubCell"/>
</dbReference>
<evidence type="ECO:0000313" key="9">
    <source>
        <dbReference type="EMBL" id="EQD53767.1"/>
    </source>
</evidence>
<dbReference type="AlphaFoldDB" id="T1A9S9"/>